<organism evidence="6 7">
    <name type="scientific">Methanobacterium spitsbergense</name>
    <dbReference type="NCBI Taxonomy" id="2874285"/>
    <lineage>
        <taxon>Archaea</taxon>
        <taxon>Methanobacteriati</taxon>
        <taxon>Methanobacteriota</taxon>
        <taxon>Methanomada group</taxon>
        <taxon>Methanobacteria</taxon>
        <taxon>Methanobacteriales</taxon>
        <taxon>Methanobacteriaceae</taxon>
        <taxon>Methanobacterium</taxon>
    </lineage>
</organism>
<comment type="caution">
    <text evidence="6">The sequence shown here is derived from an EMBL/GenBank/DDBJ whole genome shotgun (WGS) entry which is preliminary data.</text>
</comment>
<dbReference type="GO" id="GO:0005829">
    <property type="term" value="C:cytosol"/>
    <property type="evidence" value="ECO:0007669"/>
    <property type="project" value="TreeGrafter"/>
</dbReference>
<dbReference type="PANTHER" id="PTHR42786:SF2">
    <property type="entry name" value="TRNA (CYTIDINE_URIDINE-2'-O-)-METHYLTRANSFERASE TRMJ"/>
    <property type="match status" value="1"/>
</dbReference>
<dbReference type="InterPro" id="IPR004384">
    <property type="entry name" value="RNA_MeTrfase_TrmJ/LasT"/>
</dbReference>
<accession>A0A8T5UQZ1</accession>
<dbReference type="Gene3D" id="3.40.1280.10">
    <property type="match status" value="1"/>
</dbReference>
<dbReference type="PANTHER" id="PTHR42786">
    <property type="entry name" value="TRNA/RRNA METHYLTRANSFERASE"/>
    <property type="match status" value="1"/>
</dbReference>
<comment type="similarity">
    <text evidence="1">Belongs to the class IV-like SAM-binding methyltransferase superfamily. RNA methyltransferase TrmH family.</text>
</comment>
<dbReference type="InterPro" id="IPR029028">
    <property type="entry name" value="Alpha/beta_knot_MTases"/>
</dbReference>
<dbReference type="EMBL" id="JAIOUQ010000009">
    <property type="protein sequence ID" value="MBZ2166104.1"/>
    <property type="molecule type" value="Genomic_DNA"/>
</dbReference>
<gene>
    <name evidence="6" type="ORF">K8N75_08635</name>
</gene>
<evidence type="ECO:0000256" key="1">
    <source>
        <dbReference type="ARBA" id="ARBA00007228"/>
    </source>
</evidence>
<dbReference type="AlphaFoldDB" id="A0A8T5UQZ1"/>
<dbReference type="Proteomes" id="UP000825933">
    <property type="component" value="Unassembled WGS sequence"/>
</dbReference>
<evidence type="ECO:0000313" key="7">
    <source>
        <dbReference type="Proteomes" id="UP000825933"/>
    </source>
</evidence>
<dbReference type="Gene3D" id="1.10.8.590">
    <property type="match status" value="1"/>
</dbReference>
<evidence type="ECO:0000256" key="2">
    <source>
        <dbReference type="ARBA" id="ARBA00022603"/>
    </source>
</evidence>
<feature type="domain" description="tRNA/rRNA methyltransferase SpoU type" evidence="5">
    <location>
        <begin position="2"/>
        <end position="152"/>
    </location>
</feature>
<protein>
    <submittedName>
        <fullName evidence="6">TrmJ/YjtD family RNA methyltransferase</fullName>
        <ecNumber evidence="6">2.1.1.-</ecNumber>
    </submittedName>
</protein>
<evidence type="ECO:0000259" key="5">
    <source>
        <dbReference type="Pfam" id="PF00588"/>
    </source>
</evidence>
<dbReference type="EC" id="2.1.1.-" evidence="6"/>
<reference evidence="7" key="1">
    <citation type="journal article" date="2022" name="Microbiol. Resour. Announc.">
        <title>Draft Genome Sequence of a Methanogenic Archaeon from West Spitsbergen Permafrost.</title>
        <authorList>
            <person name="Trubitsyn V."/>
            <person name="Rivkina E."/>
            <person name="Shcherbakova V."/>
        </authorList>
    </citation>
    <scope>NUCLEOTIDE SEQUENCE [LARGE SCALE GENOMIC DNA]</scope>
    <source>
        <strain evidence="7">VT</strain>
    </source>
</reference>
<dbReference type="CDD" id="cd18093">
    <property type="entry name" value="SpoU-like_TrmJ"/>
    <property type="match status" value="1"/>
</dbReference>
<dbReference type="SUPFAM" id="SSF75217">
    <property type="entry name" value="alpha/beta knot"/>
    <property type="match status" value="1"/>
</dbReference>
<dbReference type="NCBIfam" id="TIGR00050">
    <property type="entry name" value="rRNA_methyl_1"/>
    <property type="match status" value="1"/>
</dbReference>
<keyword evidence="7" id="KW-1185">Reference proteome</keyword>
<dbReference type="PIRSF" id="PIRSF004808">
    <property type="entry name" value="LasT"/>
    <property type="match status" value="1"/>
</dbReference>
<sequence>MIYVVFVEPESPGNIGFLARTMKNFGLTNLVLINPCELKNESYFQAMHARDVVSNSVTYDSLENFLIDAKIDSAVGTTGTAGGSYNVARIAVSPEQLADSINYQGNVALIFGREGNGLSNQEIKLCDVIVSIPTHDYYPILNITHAAAIIFYEMFKREKSYPVDGLEAATKAEKESLMIYMEDIIQKLGYPTHKSKNASLVFKRIIERAFISGREAHTLKGTLRRINARIKEKGNEGEK</sequence>
<proteinExistence type="inferred from homology"/>
<evidence type="ECO:0000256" key="4">
    <source>
        <dbReference type="ARBA" id="ARBA00022691"/>
    </source>
</evidence>
<evidence type="ECO:0000256" key="3">
    <source>
        <dbReference type="ARBA" id="ARBA00022679"/>
    </source>
</evidence>
<dbReference type="Pfam" id="PF00588">
    <property type="entry name" value="SpoU_methylase"/>
    <property type="match status" value="1"/>
</dbReference>
<dbReference type="InterPro" id="IPR001537">
    <property type="entry name" value="SpoU_MeTrfase"/>
</dbReference>
<keyword evidence="2 6" id="KW-0489">Methyltransferase</keyword>
<keyword evidence="4" id="KW-0949">S-adenosyl-L-methionine</keyword>
<dbReference type="GO" id="GO:0002128">
    <property type="term" value="P:tRNA nucleoside ribose methylation"/>
    <property type="evidence" value="ECO:0007669"/>
    <property type="project" value="TreeGrafter"/>
</dbReference>
<dbReference type="RefSeq" id="WP_223791676.1">
    <property type="nucleotide sequence ID" value="NZ_JAIOUQ010000009.1"/>
</dbReference>
<keyword evidence="3 6" id="KW-0808">Transferase</keyword>
<dbReference type="GO" id="GO:0003723">
    <property type="term" value="F:RNA binding"/>
    <property type="evidence" value="ECO:0007669"/>
    <property type="project" value="InterPro"/>
</dbReference>
<name>A0A8T5UQZ1_9EURY</name>
<dbReference type="InterPro" id="IPR029026">
    <property type="entry name" value="tRNA_m1G_MTases_N"/>
</dbReference>
<evidence type="ECO:0000313" key="6">
    <source>
        <dbReference type="EMBL" id="MBZ2166104.1"/>
    </source>
</evidence>
<dbReference type="GO" id="GO:0008173">
    <property type="term" value="F:RNA methyltransferase activity"/>
    <property type="evidence" value="ECO:0007669"/>
    <property type="project" value="InterPro"/>
</dbReference>